<gene>
    <name evidence="3" type="ORF">LCMiAC02_03360</name>
</gene>
<keyword evidence="1" id="KW-0479">Metal-binding</keyword>
<dbReference type="PROSITE" id="PS50103">
    <property type="entry name" value="ZF_C3H1"/>
    <property type="match status" value="1"/>
</dbReference>
<feature type="domain" description="C3H1-type" evidence="2">
    <location>
        <begin position="85"/>
        <end position="112"/>
    </location>
</feature>
<proteinExistence type="predicted"/>
<protein>
    <recommendedName>
        <fullName evidence="2">C3H1-type domain-containing protein</fullName>
    </recommendedName>
</protein>
<keyword evidence="1" id="KW-0862">Zinc</keyword>
<accession>A0A4D5XFQ4</accession>
<sequence>MSSYKYVSGPEFIEQLNNTHSKYGMKQSNWTSDEMTWEDKHNKTVIIIADENWCNSEYTNDYNKKINRQKKNNQTRTNTSKVTRSNTSKTCPYFLKGICGDENNCNKFHPKLPHILRRKNKYG</sequence>
<evidence type="ECO:0000256" key="1">
    <source>
        <dbReference type="PROSITE-ProRule" id="PRU00723"/>
    </source>
</evidence>
<dbReference type="EMBL" id="MK500410">
    <property type="protein sequence ID" value="QBK89241.1"/>
    <property type="molecule type" value="Genomic_DNA"/>
</dbReference>
<reference evidence="3" key="1">
    <citation type="journal article" date="2019" name="MBio">
        <title>Virus Genomes from Deep Sea Sediments Expand the Ocean Megavirome and Support Independent Origins of Viral Gigantism.</title>
        <authorList>
            <person name="Backstrom D."/>
            <person name="Yutin N."/>
            <person name="Jorgensen S.L."/>
            <person name="Dharamshi J."/>
            <person name="Homa F."/>
            <person name="Zaremba-Niedwiedzka K."/>
            <person name="Spang A."/>
            <person name="Wolf Y.I."/>
            <person name="Koonin E.V."/>
            <person name="Ettema T.J."/>
        </authorList>
    </citation>
    <scope>NUCLEOTIDE SEQUENCE</scope>
</reference>
<keyword evidence="1" id="KW-0863">Zinc-finger</keyword>
<evidence type="ECO:0000259" key="2">
    <source>
        <dbReference type="PROSITE" id="PS50103"/>
    </source>
</evidence>
<dbReference type="InterPro" id="IPR000571">
    <property type="entry name" value="Znf_CCCH"/>
</dbReference>
<feature type="zinc finger region" description="C3H1-type" evidence="1">
    <location>
        <begin position="85"/>
        <end position="112"/>
    </location>
</feature>
<organism evidence="3">
    <name type="scientific">Mimivirus LCMiAC02</name>
    <dbReference type="NCBI Taxonomy" id="2506609"/>
    <lineage>
        <taxon>Viruses</taxon>
        <taxon>Varidnaviria</taxon>
        <taxon>Bamfordvirae</taxon>
        <taxon>Nucleocytoviricota</taxon>
        <taxon>Megaviricetes</taxon>
        <taxon>Imitervirales</taxon>
        <taxon>Mimiviridae</taxon>
        <taxon>Klosneuvirinae</taxon>
    </lineage>
</organism>
<evidence type="ECO:0000313" key="3">
    <source>
        <dbReference type="EMBL" id="QBK89241.1"/>
    </source>
</evidence>
<name>A0A4D5XFQ4_9VIRU</name>
<dbReference type="GO" id="GO:0008270">
    <property type="term" value="F:zinc ion binding"/>
    <property type="evidence" value="ECO:0007669"/>
    <property type="project" value="UniProtKB-KW"/>
</dbReference>